<feature type="compositionally biased region" description="Polar residues" evidence="6">
    <location>
        <begin position="1132"/>
        <end position="1146"/>
    </location>
</feature>
<keyword evidence="5" id="KW-0378">Hydrolase</keyword>
<dbReference type="SUPFAM" id="SSF54001">
    <property type="entry name" value="Cysteine proteinases"/>
    <property type="match status" value="1"/>
</dbReference>
<feature type="compositionally biased region" description="Basic and acidic residues" evidence="6">
    <location>
        <begin position="383"/>
        <end position="396"/>
    </location>
</feature>
<dbReference type="OrthoDB" id="442460at2759"/>
<evidence type="ECO:0000259" key="7">
    <source>
        <dbReference type="PROSITE" id="PS50600"/>
    </source>
</evidence>
<feature type="compositionally biased region" description="Basic and acidic residues" evidence="6">
    <location>
        <begin position="861"/>
        <end position="872"/>
    </location>
</feature>
<name>A0A0P9F2K8_RHOGW</name>
<dbReference type="Gene3D" id="3.30.310.130">
    <property type="entry name" value="Ubiquitin-related"/>
    <property type="match status" value="1"/>
</dbReference>
<dbReference type="Pfam" id="PF02902">
    <property type="entry name" value="Peptidase_C48"/>
    <property type="match status" value="1"/>
</dbReference>
<evidence type="ECO:0000313" key="9">
    <source>
        <dbReference type="Proteomes" id="UP000053890"/>
    </source>
</evidence>
<dbReference type="PANTHER" id="PTHR46896:SF3">
    <property type="entry name" value="FI06413P-RELATED"/>
    <property type="match status" value="1"/>
</dbReference>
<gene>
    <name evidence="8" type="ORF">RHOBADRAFT_54603</name>
</gene>
<feature type="region of interest" description="Disordered" evidence="6">
    <location>
        <begin position="660"/>
        <end position="698"/>
    </location>
</feature>
<feature type="region of interest" description="Disordered" evidence="6">
    <location>
        <begin position="1"/>
        <end position="210"/>
    </location>
</feature>
<dbReference type="EMBL" id="KQ474081">
    <property type="protein sequence ID" value="KPV74035.1"/>
    <property type="molecule type" value="Genomic_DNA"/>
</dbReference>
<feature type="compositionally biased region" description="Basic and acidic residues" evidence="6">
    <location>
        <begin position="134"/>
        <end position="152"/>
    </location>
</feature>
<dbReference type="RefSeq" id="XP_018270084.1">
    <property type="nucleotide sequence ID" value="XM_018417409.1"/>
</dbReference>
<dbReference type="OMA" id="AHDDKAH"/>
<feature type="compositionally biased region" description="Basic and acidic residues" evidence="6">
    <location>
        <begin position="1172"/>
        <end position="1182"/>
    </location>
</feature>
<accession>A0A0P9F2K8</accession>
<dbReference type="PANTHER" id="PTHR46896">
    <property type="entry name" value="SENTRIN-SPECIFIC PROTEASE"/>
    <property type="match status" value="1"/>
</dbReference>
<feature type="compositionally biased region" description="Low complexity" evidence="6">
    <location>
        <begin position="668"/>
        <end position="685"/>
    </location>
</feature>
<feature type="domain" description="Ubiquitin-like protease family profile" evidence="7">
    <location>
        <begin position="722"/>
        <end position="959"/>
    </location>
</feature>
<evidence type="ECO:0000256" key="6">
    <source>
        <dbReference type="SAM" id="MobiDB-lite"/>
    </source>
</evidence>
<dbReference type="Proteomes" id="UP000053890">
    <property type="component" value="Unassembled WGS sequence"/>
</dbReference>
<feature type="compositionally biased region" description="Low complexity" evidence="6">
    <location>
        <begin position="30"/>
        <end position="103"/>
    </location>
</feature>
<evidence type="ECO:0000313" key="8">
    <source>
        <dbReference type="EMBL" id="KPV74035.1"/>
    </source>
</evidence>
<dbReference type="GO" id="GO:0005634">
    <property type="term" value="C:nucleus"/>
    <property type="evidence" value="ECO:0007669"/>
    <property type="project" value="TreeGrafter"/>
</dbReference>
<dbReference type="STRING" id="578459.A0A0P9F2K8"/>
<dbReference type="GO" id="GO:0016926">
    <property type="term" value="P:protein desumoylation"/>
    <property type="evidence" value="ECO:0007669"/>
    <property type="project" value="TreeGrafter"/>
</dbReference>
<dbReference type="AlphaFoldDB" id="A0A0P9F2K8"/>
<comment type="similarity">
    <text evidence="1">Belongs to the peptidase C48 family.</text>
</comment>
<feature type="compositionally biased region" description="Polar residues" evidence="6">
    <location>
        <begin position="1"/>
        <end position="10"/>
    </location>
</feature>
<dbReference type="GO" id="GO:0005737">
    <property type="term" value="C:cytoplasm"/>
    <property type="evidence" value="ECO:0007669"/>
    <property type="project" value="TreeGrafter"/>
</dbReference>
<feature type="compositionally biased region" description="Polar residues" evidence="6">
    <location>
        <begin position="277"/>
        <end position="286"/>
    </location>
</feature>
<evidence type="ECO:0000256" key="2">
    <source>
        <dbReference type="ARBA" id="ARBA00022553"/>
    </source>
</evidence>
<dbReference type="GO" id="GO:0070139">
    <property type="term" value="F:SUMO-specific endopeptidase activity"/>
    <property type="evidence" value="ECO:0007669"/>
    <property type="project" value="TreeGrafter"/>
</dbReference>
<feature type="compositionally biased region" description="Basic and acidic residues" evidence="6">
    <location>
        <begin position="245"/>
        <end position="276"/>
    </location>
</feature>
<feature type="region of interest" description="Disordered" evidence="6">
    <location>
        <begin position="1048"/>
        <end position="1223"/>
    </location>
</feature>
<organism evidence="8 9">
    <name type="scientific">Rhodotorula graminis (strain WP1)</name>
    <dbReference type="NCBI Taxonomy" id="578459"/>
    <lineage>
        <taxon>Eukaryota</taxon>
        <taxon>Fungi</taxon>
        <taxon>Dikarya</taxon>
        <taxon>Basidiomycota</taxon>
        <taxon>Pucciniomycotina</taxon>
        <taxon>Microbotryomycetes</taxon>
        <taxon>Sporidiobolales</taxon>
        <taxon>Sporidiobolaceae</taxon>
        <taxon>Rhodotorula</taxon>
    </lineage>
</organism>
<feature type="compositionally biased region" description="Pro residues" evidence="6">
    <location>
        <begin position="154"/>
        <end position="168"/>
    </location>
</feature>
<proteinExistence type="inferred from homology"/>
<keyword evidence="2" id="KW-0597">Phosphoprotein</keyword>
<evidence type="ECO:0000256" key="3">
    <source>
        <dbReference type="ARBA" id="ARBA00022670"/>
    </source>
</evidence>
<reference evidence="8 9" key="1">
    <citation type="journal article" date="2015" name="Front. Microbiol.">
        <title>Genome sequence of the plant growth promoting endophytic yeast Rhodotorula graminis WP1.</title>
        <authorList>
            <person name="Firrincieli A."/>
            <person name="Otillar R."/>
            <person name="Salamov A."/>
            <person name="Schmutz J."/>
            <person name="Khan Z."/>
            <person name="Redman R.S."/>
            <person name="Fleck N.D."/>
            <person name="Lindquist E."/>
            <person name="Grigoriev I.V."/>
            <person name="Doty S.L."/>
        </authorList>
    </citation>
    <scope>NUCLEOTIDE SEQUENCE [LARGE SCALE GENOMIC DNA]</scope>
    <source>
        <strain evidence="8 9">WP1</strain>
    </source>
</reference>
<dbReference type="InterPro" id="IPR038765">
    <property type="entry name" value="Papain-like_cys_pep_sf"/>
</dbReference>
<dbReference type="InterPro" id="IPR051947">
    <property type="entry name" value="Sentrin-specific_protease"/>
</dbReference>
<feature type="compositionally biased region" description="Low complexity" evidence="6">
    <location>
        <begin position="1101"/>
        <end position="1115"/>
    </location>
</feature>
<evidence type="ECO:0000256" key="4">
    <source>
        <dbReference type="ARBA" id="ARBA00022786"/>
    </source>
</evidence>
<dbReference type="PROSITE" id="PS50600">
    <property type="entry name" value="ULP_PROTEASE"/>
    <property type="match status" value="1"/>
</dbReference>
<evidence type="ECO:0000256" key="5">
    <source>
        <dbReference type="ARBA" id="ARBA00022801"/>
    </source>
</evidence>
<evidence type="ECO:0000256" key="1">
    <source>
        <dbReference type="ARBA" id="ARBA00005234"/>
    </source>
</evidence>
<dbReference type="GO" id="GO:0006508">
    <property type="term" value="P:proteolysis"/>
    <property type="evidence" value="ECO:0007669"/>
    <property type="project" value="UniProtKB-KW"/>
</dbReference>
<keyword evidence="9" id="KW-1185">Reference proteome</keyword>
<feature type="region of interest" description="Disordered" evidence="6">
    <location>
        <begin position="855"/>
        <end position="881"/>
    </location>
</feature>
<feature type="region of interest" description="Disordered" evidence="6">
    <location>
        <begin position="236"/>
        <end position="419"/>
    </location>
</feature>
<feature type="compositionally biased region" description="Low complexity" evidence="6">
    <location>
        <begin position="356"/>
        <end position="365"/>
    </location>
</feature>
<dbReference type="Gene3D" id="1.10.418.20">
    <property type="match status" value="1"/>
</dbReference>
<protein>
    <recommendedName>
        <fullName evidence="7">Ubiquitin-like protease family profile domain-containing protein</fullName>
    </recommendedName>
</protein>
<feature type="compositionally biased region" description="Low complexity" evidence="6">
    <location>
        <begin position="296"/>
        <end position="318"/>
    </location>
</feature>
<feature type="compositionally biased region" description="Basic and acidic residues" evidence="6">
    <location>
        <begin position="1048"/>
        <end position="1073"/>
    </location>
</feature>
<dbReference type="GeneID" id="28977857"/>
<dbReference type="InterPro" id="IPR003653">
    <property type="entry name" value="Peptidase_C48_C"/>
</dbReference>
<keyword evidence="3" id="KW-0645">Protease</keyword>
<sequence>MSSTAQPHENSVQKDYDTVELTDDRDDSVGPSSSAPLPAGASPSILAAPTRASPPRTSSRPSVPTSTSTSRATPPQPPQQRDSPASSSQRSGPAPAAGPSFAANRQPLLDQSQLAPRGHRSMDVSHQQPPPPVVRRDLRDDERAKSPPRKDVVPPGPAPSTPPIPTSPAPALDQRQADSHALAAADDSPKWPSHPPPPPRRHQVFPLDRLDEPRPNLKLIAAGLKRLAAGGRVDFPLSGAAGRGPSEEAKAKNRAALEKWGKKIAPDGRELIRNRQTDQSAASSSAFPDLPPAPTSGSRAGPTAAAASASSSTAQAPRVVHQNDPQTEPEMRVAIEQQLQVEMKLEVKDEDEEAAYRATADDTTASRGSKKKKVTVVESTPSDEVKKAEDDEVKKEEDDDHAGSSQRPSVPAIVAEDEKKVEVKPSVAQDFRPKASNDKGKIKVENKNAPFDQVHTLLFETFLVGRQHVPLDHRTGLYTLLYSALAKPKFTVRRKSAPNAESEVVCEFRQKDVDRVLYCDERDESSIPYLEFGFNESSTAFEQLARACGTSSDGIDARRRTVVFPVDDSPMMMWKDEPRTAVDHVFKSCADAWRSTRSSRSEAGFTKFCLDGSRRAANDLVDKMDKRAGKQSGTTKPSQSKLIFPNAPVAAKAPRLHTDAAGDHVESEGGPSRRSSRPPTSASAGDGQVAAARKTLAKPRSVSPYGAEEIVFEYPMHELDAVSVTWGDTKRLRDEGFLNDTLIEFGLKRIMENIEKRDRGVPDAAKLGPQIHVFNSFFYQRLSINKDLKRGVDPYLLVEKWTQRVDLFKKRFIVVPINAAPHWYLAIIVNPNAITKPPPPAAASRKPVAAAPMAFTQQDSELGRQEKLAREREEEEEAELGEKVKTSADKCWVLTFDWLGAPHEQVANRVRDYLVREAASKWGLNETSPDDVQVVKVNVPQQPNSCDCGLYLLHYVETFFKNPQLYLDAALAAHLEPSSKNEDKGKKDVVKKELESQSFDLWKGDVAQQKRAVMRVEVEQLRKAWQKVIAPLREKERLEREEYKRLRAEEREEERNREEAERAAAREVEEQQHGVHHRMAPSSSSKAEAKGKPSAPDLVLSDSESAPAGSSSAVAKLVSTTSTAMPRDEQASRGSSSSALVQTQQQRSHHLVHQPLFDTGPSSSSSSSERPGASHDEGEPRPGKKVKVRHATVDSPQPPVDGDPAPATRSKTTATETMVLEDD</sequence>
<keyword evidence="4" id="KW-0833">Ubl conjugation pathway</keyword>